<proteinExistence type="predicted"/>
<evidence type="ECO:0000313" key="1">
    <source>
        <dbReference type="EMBL" id="KAK4438646.1"/>
    </source>
</evidence>
<reference evidence="1" key="1">
    <citation type="submission" date="2020-06" db="EMBL/GenBank/DDBJ databases">
        <authorList>
            <person name="Li T."/>
            <person name="Hu X."/>
            <person name="Zhang T."/>
            <person name="Song X."/>
            <person name="Zhang H."/>
            <person name="Dai N."/>
            <person name="Sheng W."/>
            <person name="Hou X."/>
            <person name="Wei L."/>
        </authorList>
    </citation>
    <scope>NUCLEOTIDE SEQUENCE</scope>
    <source>
        <strain evidence="1">3651</strain>
        <tissue evidence="1">Leaf</tissue>
    </source>
</reference>
<name>A0AAE1YZL5_9LAMI</name>
<keyword evidence="2" id="KW-1185">Reference proteome</keyword>
<protein>
    <submittedName>
        <fullName evidence="1">Uncharacterized protein</fullName>
    </submittedName>
</protein>
<gene>
    <name evidence="1" type="ORF">Salat_0199100</name>
</gene>
<dbReference type="Proteomes" id="UP001293254">
    <property type="component" value="Unassembled WGS sequence"/>
</dbReference>
<organism evidence="1 2">
    <name type="scientific">Sesamum alatum</name>
    <dbReference type="NCBI Taxonomy" id="300844"/>
    <lineage>
        <taxon>Eukaryota</taxon>
        <taxon>Viridiplantae</taxon>
        <taxon>Streptophyta</taxon>
        <taxon>Embryophyta</taxon>
        <taxon>Tracheophyta</taxon>
        <taxon>Spermatophyta</taxon>
        <taxon>Magnoliopsida</taxon>
        <taxon>eudicotyledons</taxon>
        <taxon>Gunneridae</taxon>
        <taxon>Pentapetalae</taxon>
        <taxon>asterids</taxon>
        <taxon>lamiids</taxon>
        <taxon>Lamiales</taxon>
        <taxon>Pedaliaceae</taxon>
        <taxon>Sesamum</taxon>
    </lineage>
</organism>
<dbReference type="AlphaFoldDB" id="A0AAE1YZL5"/>
<accession>A0AAE1YZL5</accession>
<reference evidence="1" key="2">
    <citation type="journal article" date="2024" name="Plant">
        <title>Genomic evolution and insights into agronomic trait innovations of Sesamum species.</title>
        <authorList>
            <person name="Miao H."/>
            <person name="Wang L."/>
            <person name="Qu L."/>
            <person name="Liu H."/>
            <person name="Sun Y."/>
            <person name="Le M."/>
            <person name="Wang Q."/>
            <person name="Wei S."/>
            <person name="Zheng Y."/>
            <person name="Lin W."/>
            <person name="Duan Y."/>
            <person name="Cao H."/>
            <person name="Xiong S."/>
            <person name="Wang X."/>
            <person name="Wei L."/>
            <person name="Li C."/>
            <person name="Ma Q."/>
            <person name="Ju M."/>
            <person name="Zhao R."/>
            <person name="Li G."/>
            <person name="Mu C."/>
            <person name="Tian Q."/>
            <person name="Mei H."/>
            <person name="Zhang T."/>
            <person name="Gao T."/>
            <person name="Zhang H."/>
        </authorList>
    </citation>
    <scope>NUCLEOTIDE SEQUENCE</scope>
    <source>
        <strain evidence="1">3651</strain>
    </source>
</reference>
<dbReference type="EMBL" id="JACGWO010000001">
    <property type="protein sequence ID" value="KAK4438646.1"/>
    <property type="molecule type" value="Genomic_DNA"/>
</dbReference>
<evidence type="ECO:0000313" key="2">
    <source>
        <dbReference type="Proteomes" id="UP001293254"/>
    </source>
</evidence>
<sequence>MFGVPAVQRGVLGFSERGAQIFGSFPGGAGWRGFAAASGDSSVAARRTIMEGHVSQGQLADAYGTNGGLRFHQFRDESSNSFGLEFGPYLELGHRCGRLVVDGMLGHFPTEPTAGLSDVCGL</sequence>
<comment type="caution">
    <text evidence="1">The sequence shown here is derived from an EMBL/GenBank/DDBJ whole genome shotgun (WGS) entry which is preliminary data.</text>
</comment>